<dbReference type="GO" id="GO:0009055">
    <property type="term" value="F:electron transfer activity"/>
    <property type="evidence" value="ECO:0007669"/>
    <property type="project" value="InterPro"/>
</dbReference>
<dbReference type="RefSeq" id="WP_004401541.1">
    <property type="nucleotide sequence ID" value="NZ_LK391965.1"/>
</dbReference>
<dbReference type="InterPro" id="IPR050845">
    <property type="entry name" value="Cu-binding_ET"/>
</dbReference>
<gene>
    <name evidence="7" type="primary">azu</name>
    <name evidence="7" type="ORF">VIBNISOn1_1180013</name>
</gene>
<dbReference type="NCBIfam" id="TIGR02695">
    <property type="entry name" value="azurin"/>
    <property type="match status" value="1"/>
</dbReference>
<keyword evidence="1 5" id="KW-0813">Transport</keyword>
<organism evidence="7 8">
    <name type="scientific">Vibrio nigripulchritudo SOn1</name>
    <dbReference type="NCBI Taxonomy" id="1238450"/>
    <lineage>
        <taxon>Bacteria</taxon>
        <taxon>Pseudomonadati</taxon>
        <taxon>Pseudomonadota</taxon>
        <taxon>Gammaproteobacteria</taxon>
        <taxon>Vibrionales</taxon>
        <taxon>Vibrionaceae</taxon>
        <taxon>Vibrio</taxon>
    </lineage>
</organism>
<accession>A0AAV2VIU1</accession>
<dbReference type="InterPro" id="IPR014068">
    <property type="entry name" value="Azurin"/>
</dbReference>
<evidence type="ECO:0000256" key="2">
    <source>
        <dbReference type="ARBA" id="ARBA00022723"/>
    </source>
</evidence>
<keyword evidence="5" id="KW-0732">Signal</keyword>
<comment type="caution">
    <text evidence="7">The sequence shown here is derived from an EMBL/GenBank/DDBJ whole genome shotgun (WGS) entry which is preliminary data.</text>
</comment>
<dbReference type="InterPro" id="IPR008972">
    <property type="entry name" value="Cupredoxin"/>
</dbReference>
<dbReference type="EMBL" id="CAOF01000022">
    <property type="protein sequence ID" value="CCO44618.1"/>
    <property type="molecule type" value="Genomic_DNA"/>
</dbReference>
<name>A0AAV2VIU1_9VIBR</name>
<evidence type="ECO:0000256" key="5">
    <source>
        <dbReference type="RuleBase" id="RU363017"/>
    </source>
</evidence>
<dbReference type="AlphaFoldDB" id="A0AAV2VIU1"/>
<evidence type="ECO:0000256" key="1">
    <source>
        <dbReference type="ARBA" id="ARBA00022448"/>
    </source>
</evidence>
<proteinExistence type="predicted"/>
<evidence type="ECO:0000259" key="6">
    <source>
        <dbReference type="Pfam" id="PF00127"/>
    </source>
</evidence>
<feature type="chain" id="PRO_5043095369" description="Azurin" evidence="5">
    <location>
        <begin position="19"/>
        <end position="145"/>
    </location>
</feature>
<dbReference type="PANTHER" id="PTHR38439:SF2">
    <property type="entry name" value="OUTER MEMBRANE PROTEIN H.8"/>
    <property type="match status" value="1"/>
</dbReference>
<evidence type="ECO:0000313" key="8">
    <source>
        <dbReference type="Proteomes" id="UP000018211"/>
    </source>
</evidence>
<dbReference type="GO" id="GO:0042597">
    <property type="term" value="C:periplasmic space"/>
    <property type="evidence" value="ECO:0007669"/>
    <property type="project" value="UniProtKB-SubCell"/>
</dbReference>
<dbReference type="CDD" id="cd13922">
    <property type="entry name" value="Azurin"/>
    <property type="match status" value="1"/>
</dbReference>
<reference evidence="7 8" key="1">
    <citation type="journal article" date="2013" name="ISME J.">
        <title>Comparative genomics of pathogenic lineages of Vibrio nigripulchritudo identifies virulence-associated traits.</title>
        <authorList>
            <person name="Goudenege D."/>
            <person name="Labreuche Y."/>
            <person name="Krin E."/>
            <person name="Ansquer D."/>
            <person name="Mangenot S."/>
            <person name="Calteau A."/>
            <person name="Medigue C."/>
            <person name="Mazel D."/>
            <person name="Polz M.F."/>
            <person name="Le Roux F."/>
        </authorList>
    </citation>
    <scope>NUCLEOTIDE SEQUENCE [LARGE SCALE GENOMIC DNA]</scope>
    <source>
        <strain evidence="7 8">SOn1</strain>
    </source>
</reference>
<keyword evidence="5" id="KW-0574">Periplasm</keyword>
<dbReference type="Pfam" id="PF00127">
    <property type="entry name" value="Copper-bind"/>
    <property type="match status" value="1"/>
</dbReference>
<dbReference type="Proteomes" id="UP000018211">
    <property type="component" value="Unassembled WGS sequence"/>
</dbReference>
<dbReference type="Gene3D" id="2.60.40.420">
    <property type="entry name" value="Cupredoxins - blue copper proteins"/>
    <property type="match status" value="1"/>
</dbReference>
<dbReference type="InterPro" id="IPR000923">
    <property type="entry name" value="BlueCu_1"/>
</dbReference>
<keyword evidence="3 5" id="KW-0249">Electron transport</keyword>
<evidence type="ECO:0000256" key="3">
    <source>
        <dbReference type="ARBA" id="ARBA00022982"/>
    </source>
</evidence>
<keyword evidence="4 5" id="KW-0186">Copper</keyword>
<protein>
    <recommendedName>
        <fullName evidence="5">Azurin</fullName>
    </recommendedName>
</protein>
<evidence type="ECO:0000256" key="4">
    <source>
        <dbReference type="ARBA" id="ARBA00023008"/>
    </source>
</evidence>
<dbReference type="PANTHER" id="PTHR38439">
    <property type="entry name" value="AURACYANIN-B"/>
    <property type="match status" value="1"/>
</dbReference>
<feature type="domain" description="Blue (type 1) copper" evidence="6">
    <location>
        <begin position="21"/>
        <end position="145"/>
    </location>
</feature>
<dbReference type="SUPFAM" id="SSF49503">
    <property type="entry name" value="Cupredoxins"/>
    <property type="match status" value="1"/>
</dbReference>
<feature type="signal peptide" evidence="5">
    <location>
        <begin position="1"/>
        <end position="18"/>
    </location>
</feature>
<comment type="function">
    <text evidence="5">Transfers electrons from cytochrome c551 to cytochrome oxidase.</text>
</comment>
<keyword evidence="2 5" id="KW-0479">Metal-binding</keyword>
<dbReference type="GO" id="GO:0005507">
    <property type="term" value="F:copper ion binding"/>
    <property type="evidence" value="ECO:0007669"/>
    <property type="project" value="UniProtKB-UniRule"/>
</dbReference>
<evidence type="ECO:0000313" key="7">
    <source>
        <dbReference type="EMBL" id="CCO44618.1"/>
    </source>
</evidence>
<comment type="subcellular location">
    <subcellularLocation>
        <location evidence="5">Periplasm</location>
    </subcellularLocation>
</comment>
<sequence length="145" mass="15452">MKKLLIAVFGLFSFSALANPCQITVEATDAMQFNTKAITVPASCENFTVELKHVGSLPANAMGHNWVLAETANFQPVALDAAKAGLANNYVPPGDKRVIAFTKIIGGGDTTSVTFPTADLKGKDLTYFCSFPGHWAIMKGSLKVE</sequence>